<dbReference type="OrthoDB" id="6133115at2759"/>
<dbReference type="Pfam" id="PF00083">
    <property type="entry name" value="Sugar_tr"/>
    <property type="match status" value="1"/>
</dbReference>
<evidence type="ECO:0000256" key="5">
    <source>
        <dbReference type="ARBA" id="ARBA00022692"/>
    </source>
</evidence>
<gene>
    <name evidence="10" type="ORF">WN51_12581</name>
</gene>
<reference evidence="10 11" key="1">
    <citation type="submission" date="2015-07" db="EMBL/GenBank/DDBJ databases">
        <title>The genome of Melipona quadrifasciata.</title>
        <authorList>
            <person name="Pan H."/>
            <person name="Kapheim K."/>
        </authorList>
    </citation>
    <scope>NUCLEOTIDE SEQUENCE [LARGE SCALE GENOMIC DNA]</scope>
    <source>
        <strain evidence="10">0111107301</strain>
        <tissue evidence="10">Whole body</tissue>
    </source>
</reference>
<dbReference type="InterPro" id="IPR005829">
    <property type="entry name" value="Sugar_transporter_CS"/>
</dbReference>
<feature type="transmembrane region" description="Helical" evidence="8">
    <location>
        <begin position="256"/>
        <end position="277"/>
    </location>
</feature>
<dbReference type="InterPro" id="IPR036259">
    <property type="entry name" value="MFS_trans_sf"/>
</dbReference>
<feature type="domain" description="Major facilitator superfamily (MFS) profile" evidence="9">
    <location>
        <begin position="20"/>
        <end position="453"/>
    </location>
</feature>
<dbReference type="AlphaFoldDB" id="A0A0M9A4J1"/>
<evidence type="ECO:0000256" key="6">
    <source>
        <dbReference type="ARBA" id="ARBA00022989"/>
    </source>
</evidence>
<keyword evidence="6 8" id="KW-1133">Transmembrane helix</keyword>
<evidence type="ECO:0000313" key="11">
    <source>
        <dbReference type="Proteomes" id="UP000053105"/>
    </source>
</evidence>
<dbReference type="InterPro" id="IPR050549">
    <property type="entry name" value="MFS_Trehalose_Transporter"/>
</dbReference>
<proteinExistence type="predicted"/>
<feature type="transmembrane region" description="Helical" evidence="8">
    <location>
        <begin position="431"/>
        <end position="449"/>
    </location>
</feature>
<dbReference type="STRING" id="166423.A0A0M9A4J1"/>
<keyword evidence="5 8" id="KW-0812">Transmembrane</keyword>
<dbReference type="FunFam" id="1.20.1250.20:FF:000218">
    <property type="entry name" value="facilitated trehalose transporter Tret1"/>
    <property type="match status" value="1"/>
</dbReference>
<dbReference type="InterPro" id="IPR020846">
    <property type="entry name" value="MFS_dom"/>
</dbReference>
<evidence type="ECO:0000256" key="1">
    <source>
        <dbReference type="ARBA" id="ARBA00004651"/>
    </source>
</evidence>
<evidence type="ECO:0000256" key="4">
    <source>
        <dbReference type="ARBA" id="ARBA00022597"/>
    </source>
</evidence>
<dbReference type="GO" id="GO:0022857">
    <property type="term" value="F:transmembrane transporter activity"/>
    <property type="evidence" value="ECO:0007669"/>
    <property type="project" value="InterPro"/>
</dbReference>
<dbReference type="SUPFAM" id="SSF103473">
    <property type="entry name" value="MFS general substrate transporter"/>
    <property type="match status" value="1"/>
</dbReference>
<dbReference type="Proteomes" id="UP000053105">
    <property type="component" value="Unassembled WGS sequence"/>
</dbReference>
<feature type="transmembrane region" description="Helical" evidence="8">
    <location>
        <begin position="178"/>
        <end position="195"/>
    </location>
</feature>
<feature type="transmembrane region" description="Helical" evidence="8">
    <location>
        <begin position="297"/>
        <end position="318"/>
    </location>
</feature>
<evidence type="ECO:0000259" key="9">
    <source>
        <dbReference type="PROSITE" id="PS50850"/>
    </source>
</evidence>
<evidence type="ECO:0000256" key="3">
    <source>
        <dbReference type="ARBA" id="ARBA00022475"/>
    </source>
</evidence>
<comment type="subcellular location">
    <subcellularLocation>
        <location evidence="1">Cell membrane</location>
        <topology evidence="1">Multi-pass membrane protein</topology>
    </subcellularLocation>
</comment>
<feature type="transmembrane region" description="Helical" evidence="8">
    <location>
        <begin position="120"/>
        <end position="139"/>
    </location>
</feature>
<feature type="transmembrane region" description="Helical" evidence="8">
    <location>
        <begin position="21"/>
        <end position="40"/>
    </location>
</feature>
<keyword evidence="7 8" id="KW-0472">Membrane</keyword>
<feature type="transmembrane region" description="Helical" evidence="8">
    <location>
        <begin position="396"/>
        <end position="419"/>
    </location>
</feature>
<feature type="transmembrane region" description="Helical" evidence="8">
    <location>
        <begin position="151"/>
        <end position="172"/>
    </location>
</feature>
<name>A0A0M9A4J1_9HYME</name>
<evidence type="ECO:0000256" key="8">
    <source>
        <dbReference type="SAM" id="Phobius"/>
    </source>
</evidence>
<keyword evidence="2" id="KW-0813">Transport</keyword>
<dbReference type="GO" id="GO:0005886">
    <property type="term" value="C:plasma membrane"/>
    <property type="evidence" value="ECO:0007669"/>
    <property type="project" value="UniProtKB-SubCell"/>
</dbReference>
<dbReference type="EMBL" id="KQ435758">
    <property type="protein sequence ID" value="KOX75793.1"/>
    <property type="molecule type" value="Genomic_DNA"/>
</dbReference>
<feature type="transmembrane region" description="Helical" evidence="8">
    <location>
        <begin position="359"/>
        <end position="384"/>
    </location>
</feature>
<accession>A0A0M9A4J1</accession>
<evidence type="ECO:0000256" key="7">
    <source>
        <dbReference type="ARBA" id="ARBA00023136"/>
    </source>
</evidence>
<keyword evidence="3" id="KW-1003">Cell membrane</keyword>
<evidence type="ECO:0000313" key="10">
    <source>
        <dbReference type="EMBL" id="KOX75793.1"/>
    </source>
</evidence>
<evidence type="ECO:0000256" key="2">
    <source>
        <dbReference type="ARBA" id="ARBA00022448"/>
    </source>
</evidence>
<dbReference type="Gene3D" id="1.20.1250.20">
    <property type="entry name" value="MFS general substrate transporter like domains"/>
    <property type="match status" value="1"/>
</dbReference>
<keyword evidence="4" id="KW-0762">Sugar transport</keyword>
<feature type="transmembrane region" description="Helical" evidence="8">
    <location>
        <begin position="325"/>
        <end position="347"/>
    </location>
</feature>
<dbReference type="PANTHER" id="PTHR48021:SF1">
    <property type="entry name" value="GH07001P-RELATED"/>
    <property type="match status" value="1"/>
</dbReference>
<keyword evidence="11" id="KW-1185">Reference proteome</keyword>
<organism evidence="10 11">
    <name type="scientific">Melipona quadrifasciata</name>
    <dbReference type="NCBI Taxonomy" id="166423"/>
    <lineage>
        <taxon>Eukaryota</taxon>
        <taxon>Metazoa</taxon>
        <taxon>Ecdysozoa</taxon>
        <taxon>Arthropoda</taxon>
        <taxon>Hexapoda</taxon>
        <taxon>Insecta</taxon>
        <taxon>Pterygota</taxon>
        <taxon>Neoptera</taxon>
        <taxon>Endopterygota</taxon>
        <taxon>Hymenoptera</taxon>
        <taxon>Apocrita</taxon>
        <taxon>Aculeata</taxon>
        <taxon>Apoidea</taxon>
        <taxon>Anthophila</taxon>
        <taxon>Apidae</taxon>
        <taxon>Melipona</taxon>
    </lineage>
</organism>
<dbReference type="PANTHER" id="PTHR48021">
    <property type="match status" value="1"/>
</dbReference>
<protein>
    <submittedName>
        <fullName evidence="10">Facilitated trehalose transporter Tret1</fullName>
    </submittedName>
</protein>
<feature type="transmembrane region" description="Helical" evidence="8">
    <location>
        <begin position="92"/>
        <end position="114"/>
    </location>
</feature>
<sequence>MSADVQGRKYTSPDGSKTWEYLAISTCSIMSCCMGFVIGWNSPSIVILMSEDSPIPVTASSVSTLVAIVAFGHMLAPLINTLIVDKFGRKNTLLFSGLPVIVSWSLIVIASSIWELYVARFLAGISLGLFICVFPMYIGEISSPKTRGIGGSALTIVYNMGILLTFAIAPYLSLSSMAGAFLAVSVAFVITFWFMPESPYFLAMSNRTDKAEEVLEKLRGKTDVSEELQAIVDFLSRREKESAKGRSLRDMFASRANLKALLSITMFSTIQYFGGFFAIQAYSQLIFKSISNVLSDYMINVVIGVTQVISTLIATLLVDKFGRKPLILVAGVSISICNLAIGLYFFAGEYMHEDVLSLSWIPFVASIVLVFMFNSGILCVQVILMSEIFATEIKAVSTCAFSMIAGFLATLGTKLYVWVAITLSYGHSLPFLFYFAVVAACTAIILRVTPETKGKTFAEIQLELMK</sequence>
<dbReference type="PROSITE" id="PS00217">
    <property type="entry name" value="SUGAR_TRANSPORT_2"/>
    <property type="match status" value="1"/>
</dbReference>
<feature type="transmembrane region" description="Helical" evidence="8">
    <location>
        <begin position="60"/>
        <end position="80"/>
    </location>
</feature>
<dbReference type="InterPro" id="IPR005828">
    <property type="entry name" value="MFS_sugar_transport-like"/>
</dbReference>
<dbReference type="PROSITE" id="PS50850">
    <property type="entry name" value="MFS"/>
    <property type="match status" value="1"/>
</dbReference>